<dbReference type="Proteomes" id="UP000037953">
    <property type="component" value="Unassembled WGS sequence"/>
</dbReference>
<evidence type="ECO:0000313" key="1">
    <source>
        <dbReference type="EMBL" id="KPE51005.1"/>
    </source>
</evidence>
<proteinExistence type="predicted"/>
<comment type="caution">
    <text evidence="1">The sequence shown here is derived from an EMBL/GenBank/DDBJ whole genome shotgun (WGS) entry which is preliminary data.</text>
</comment>
<reference evidence="1 2" key="1">
    <citation type="journal article" date="2015" name="Genom Data">
        <title>Draft genome sequence of a multidrug-resistant Chryseobacterium indologenes isolate from Malaysia.</title>
        <authorList>
            <person name="Yu C.Y."/>
            <person name="Ang G.Y."/>
            <person name="Cheng H.J."/>
            <person name="Cheong Y.M."/>
            <person name="Yin W.F."/>
            <person name="Chan K.G."/>
        </authorList>
    </citation>
    <scope>NUCLEOTIDE SEQUENCE [LARGE SCALE GENOMIC DNA]</scope>
    <source>
        <strain evidence="1 2">CI_885</strain>
    </source>
</reference>
<gene>
    <name evidence="1" type="ORF">AOB46_12525</name>
</gene>
<dbReference type="AlphaFoldDB" id="A0A0N0ZXW2"/>
<reference evidence="2" key="2">
    <citation type="submission" date="2015-09" db="EMBL/GenBank/DDBJ databases">
        <title>Draft genome sequence of a multidrug-resistant Chryseobacterium indologenes isolate from Malaysia.</title>
        <authorList>
            <person name="Yu C.Y."/>
            <person name="Ang G.Y."/>
            <person name="Chan K.-G."/>
        </authorList>
    </citation>
    <scope>NUCLEOTIDE SEQUENCE [LARGE SCALE GENOMIC DNA]</scope>
    <source>
        <strain evidence="2">CI_885</strain>
    </source>
</reference>
<dbReference type="EMBL" id="LJOD01000007">
    <property type="protein sequence ID" value="KPE51005.1"/>
    <property type="molecule type" value="Genomic_DNA"/>
</dbReference>
<accession>A0A0N0ZXW2</accession>
<organism evidence="1 2">
    <name type="scientific">Chryseobacterium indologenes</name>
    <name type="common">Flavobacterium indologenes</name>
    <dbReference type="NCBI Taxonomy" id="253"/>
    <lineage>
        <taxon>Bacteria</taxon>
        <taxon>Pseudomonadati</taxon>
        <taxon>Bacteroidota</taxon>
        <taxon>Flavobacteriia</taxon>
        <taxon>Flavobacteriales</taxon>
        <taxon>Weeksellaceae</taxon>
        <taxon>Chryseobacterium group</taxon>
        <taxon>Chryseobacterium</taxon>
    </lineage>
</organism>
<protein>
    <submittedName>
        <fullName evidence="1">Uncharacterized protein</fullName>
    </submittedName>
</protein>
<dbReference type="PATRIC" id="fig|253.9.peg.4356"/>
<dbReference type="OrthoDB" id="1428640at2"/>
<evidence type="ECO:0000313" key="2">
    <source>
        <dbReference type="Proteomes" id="UP000037953"/>
    </source>
</evidence>
<sequence length="284" mass="33269">MEKSVISKLPEIVKKEVLYPSVKDKVFGMAEREKISRKLIAAFQMSFPKLEGIVYENGLNPTEVAISEFGAYLRTFPYHITGEEILEAYRMASRGELRDFLGNQIQFFPTLSTAQAGKILMAYQEFKVHSQQHTLGMQKLKRLINPEIERTPEEARAEKRKNWEVLTRAVKENKPCERAFLFYELVLKKGGLRKFVSDPIAQKIVIKKKMFTILQAERMKTKSVMFNQFEIKHLSEYFRDPKEFLHKNVNHAFERLQAMATTLVKNDLVYNWIKKEIKKNEARN</sequence>
<name>A0A0N0ZXW2_CHRID</name>
<dbReference type="RefSeq" id="WP_131724369.1">
    <property type="nucleotide sequence ID" value="NZ_LJOD01000007.1"/>
</dbReference>